<dbReference type="Proteomes" id="UP001180020">
    <property type="component" value="Unassembled WGS sequence"/>
</dbReference>
<organism evidence="3 4">
    <name type="scientific">Acorus calamus</name>
    <name type="common">Sweet flag</name>
    <dbReference type="NCBI Taxonomy" id="4465"/>
    <lineage>
        <taxon>Eukaryota</taxon>
        <taxon>Viridiplantae</taxon>
        <taxon>Streptophyta</taxon>
        <taxon>Embryophyta</taxon>
        <taxon>Tracheophyta</taxon>
        <taxon>Spermatophyta</taxon>
        <taxon>Magnoliopsida</taxon>
        <taxon>Liliopsida</taxon>
        <taxon>Acoraceae</taxon>
        <taxon>Acorus</taxon>
    </lineage>
</organism>
<keyword evidence="4" id="KW-1185">Reference proteome</keyword>
<feature type="compositionally biased region" description="Basic and acidic residues" evidence="1">
    <location>
        <begin position="256"/>
        <end position="287"/>
    </location>
</feature>
<evidence type="ECO:0000256" key="1">
    <source>
        <dbReference type="SAM" id="MobiDB-lite"/>
    </source>
</evidence>
<feature type="region of interest" description="Disordered" evidence="1">
    <location>
        <begin position="1000"/>
        <end position="1024"/>
    </location>
</feature>
<feature type="region of interest" description="Disordered" evidence="1">
    <location>
        <begin position="256"/>
        <end position="293"/>
    </location>
</feature>
<feature type="region of interest" description="Disordered" evidence="1">
    <location>
        <begin position="1315"/>
        <end position="1359"/>
    </location>
</feature>
<protein>
    <recommendedName>
        <fullName evidence="2">Agenet domain-containing protein</fullName>
    </recommendedName>
</protein>
<dbReference type="PANTHER" id="PTHR48429">
    <property type="entry name" value="AGENET DOMAIN-CONTAINING PROTEIN"/>
    <property type="match status" value="1"/>
</dbReference>
<feature type="compositionally biased region" description="Polar residues" evidence="1">
    <location>
        <begin position="1350"/>
        <end position="1359"/>
    </location>
</feature>
<feature type="compositionally biased region" description="Basic and acidic residues" evidence="1">
    <location>
        <begin position="1647"/>
        <end position="1661"/>
    </location>
</feature>
<feature type="compositionally biased region" description="Basic and acidic residues" evidence="1">
    <location>
        <begin position="2010"/>
        <end position="2019"/>
    </location>
</feature>
<evidence type="ECO:0000313" key="4">
    <source>
        <dbReference type="Proteomes" id="UP001180020"/>
    </source>
</evidence>
<feature type="compositionally biased region" description="Basic and acidic residues" evidence="1">
    <location>
        <begin position="2033"/>
        <end position="2047"/>
    </location>
</feature>
<name>A0AAV9E4H8_ACOCL</name>
<feature type="region of interest" description="Disordered" evidence="1">
    <location>
        <begin position="2190"/>
        <end position="2214"/>
    </location>
</feature>
<evidence type="ECO:0000313" key="3">
    <source>
        <dbReference type="EMBL" id="KAK1307148.1"/>
    </source>
</evidence>
<dbReference type="InterPro" id="IPR008395">
    <property type="entry name" value="Agenet-like_dom"/>
</dbReference>
<dbReference type="SMART" id="SM00743">
    <property type="entry name" value="Agenet"/>
    <property type="match status" value="2"/>
</dbReference>
<comment type="caution">
    <text evidence="3">The sequence shown here is derived from an EMBL/GenBank/DDBJ whole genome shotgun (WGS) entry which is preliminary data.</text>
</comment>
<sequence>MDYDDNEFQSQNFQLVGEDSSRFSPGFQSYPLPKYDLDEQLQVHLRFDSLIESDILLGIQGQVENHWIGDFSTGSSGIEFGAAESCSISRCENVWSEAPSSESVAMLLKSVGQDERIKEQPLIEELDTCDGLVNVANQMDPGVSLDSSLHPEIGDDVYTSSSLLADNDAQSIPMLNKDVTGNLSPVEDVTRNFEDKKSGCESSGVVDMTSIGEKLSVLQEPFAQDCSLENTVASYHAKFEDVLINDNMMNAEKCQETVRSNDDGSKRKGEHDDHGSAEVDMDGDSRDSGPSTITTSLVVDATMSNNQNFMERGVEGNNEVVLLKVTGSLLKDEVQRVESGVLFEDEQMNDQQPEGDLTEIKGNVVEKSSGLPNVDSLKESSDECLEAGKLHDLPGADVNEVRHLVSSKGTETCDSSLETMQISLLVEGDAHLKGHFTTTKDTSISLLKTESLCQISGGDGDSKDVNHFVKSITRAGDIVKVDRIERLESETSSVVVQARQSGDNEYLESENHNSLIPDDSSIIASPARQVAVDNDACCDGGSHVPEGSAYHAGSSHMETNVIDNYKSNVGNCTNSISVPEDAIPEDASNVQDSSKAEVDVVPSGVSDVEKMHKMVSIPPEIPQLETGSLAASQCQMKDTMIAVLHASPAMHVIDHQPVSIGFAQGDAVEFCSLNKSRDVHPLVSEDHPVSNEVVEQKKGLDHSDKKVELQQNDGFSMVASGPIPGLSREHNLDASPVETVSVAKDADSTCQNELQASKDAAVSCESDTKLEKIPSSVTSAMEMKISSVSESVGLGKFEDMSSLITGDAMHSGMEKSTSCTTNNCKPLSVETGHMGPNTFETKCGSANVISFDHLSRNENEHHERSKNPSDQNCASSESLQCIPYECGRNHGPTDSADTDPKKLNVSEDGRSFSFEVKSVENLPANVDGKGWKSLPNAQLAEIAQVKEGPSATIVSARLVHVKLKETAHGNHLVSEEKLQGVGDMDIGEARKPVLLSGGSSERVGVTKTKPVKESSRSKRLARKDNISCNTSTSSMGSITRDISVEGISLFAYHEGSVKPSCAPPLQAATLPDLNSSFSVATLFHQPFTDLQQVQLRAQIIVYGSLIQGVPPDEACMISAFGGADGGRSTWEGAWRAAAEKFYVQRSPLNNPDTPVHMRSGMRITEQTSRSPAGQAGSKIPPLTTLNTAVSLQSPLWNISTPLHDGLHSSMPRGTLQDTHRALPPLHGYQSPLARPYVGKSSPWPSQVPSSGTWAVSQTSAVDTSGQYTALPILETVQVTPIRESSIPFSPNVQIIPPNVFPAGTSLRFSAASTEAKAVPETSVPATAEKLPPGESKSRRRKKNMVPGITQIPSVSQPQTDTPAVIGVTLQSSSCVGILSTSSQPDKPATCSVISSTNYQIIGRGDEQRATLSEDTCSKLEQAKQSAIDAATLATSAVRHSQEVWNDLANHNGSNSLPQLESKLASAAAAIGAAASVAKAAAAAAKVACDAALQAKMMADEALGVIKVGHSTQNIESSVSDGGKNLGTVSPALILKGKEKMTSSSSVLVTALETSRKRVEETSAATKRAENLAAVMRAAELASDAILQAGAVVSMGDPVPLSLSDLIEAGPDGYWKLQKLTGDSVVRTNSMPITQPQPDGTCGVGGSDENHEHLSNDKDVRQSTDKVRLPSTDFTRQSVERCMDINGKCQDFSNSEKGLGYIGQKLSTMSKPAGVVCDLDTGSGNELKRDQSEEILNGSSIKEGSSVEVLSGGIWYSARVLNLKDGMVYVCYTERGTDEGGGQLKEWIPLQDDKTPRIRNVRPVKALKFEGTRKRKKINIWAAGDRVDVWTGVGWREGIVKEKNKEDETLLIVYFPVGGEVSPIREWDLRSSFIWKDGEWIEWSHLRDYNYVPNQGDTPMAKHHKLDRPEPGVVFQAESSRKDILSKHSVIGGLQKPEEAEPLPLSEKDRTFVVGKDIKRDNNTDALRMKRTGLQKAGSGVIFGIPKPGKKRKFMEVSKHYISNGASKVSEGNDHSKVEKSLIPQPSRGWKPPPKLDPKGKRAGDVKSKILKPGKSQNVHSTSEKDSSSVSEGIIHETLPNVKISGGKEYKQTEGGSISDSLITTGDNAKEGPSSRRKPVSAGELRLGSKAKFGYGAENPGRGEVKGPGSIENHARSALDPIEPRRSNRRIQPTPKFLEGLQSSLIITKIPSISHDRSVKSSNRSTTSLRGRNKG</sequence>
<feature type="region of interest" description="Disordered" evidence="1">
    <location>
        <begin position="2005"/>
        <end position="2175"/>
    </location>
</feature>
<accession>A0AAV9E4H8</accession>
<dbReference type="PANTHER" id="PTHR48429:SF1">
    <property type="entry name" value="AGENET DOMAIN-CONTAINING PROTEIN"/>
    <property type="match status" value="1"/>
</dbReference>
<reference evidence="3" key="1">
    <citation type="journal article" date="2023" name="Nat. Commun.">
        <title>Diploid and tetraploid genomes of Acorus and the evolution of monocots.</title>
        <authorList>
            <person name="Ma L."/>
            <person name="Liu K.W."/>
            <person name="Li Z."/>
            <person name="Hsiao Y.Y."/>
            <person name="Qi Y."/>
            <person name="Fu T."/>
            <person name="Tang G.D."/>
            <person name="Zhang D."/>
            <person name="Sun W.H."/>
            <person name="Liu D.K."/>
            <person name="Li Y."/>
            <person name="Chen G.Z."/>
            <person name="Liu X.D."/>
            <person name="Liao X.Y."/>
            <person name="Jiang Y.T."/>
            <person name="Yu X."/>
            <person name="Hao Y."/>
            <person name="Huang J."/>
            <person name="Zhao X.W."/>
            <person name="Ke S."/>
            <person name="Chen Y.Y."/>
            <person name="Wu W.L."/>
            <person name="Hsu J.L."/>
            <person name="Lin Y.F."/>
            <person name="Huang M.D."/>
            <person name="Li C.Y."/>
            <person name="Huang L."/>
            <person name="Wang Z.W."/>
            <person name="Zhao X."/>
            <person name="Zhong W.Y."/>
            <person name="Peng D.H."/>
            <person name="Ahmad S."/>
            <person name="Lan S."/>
            <person name="Zhang J.S."/>
            <person name="Tsai W.C."/>
            <person name="Van de Peer Y."/>
            <person name="Liu Z.J."/>
        </authorList>
    </citation>
    <scope>NUCLEOTIDE SEQUENCE</scope>
    <source>
        <strain evidence="3">CP</strain>
    </source>
</reference>
<evidence type="ECO:0000259" key="2">
    <source>
        <dbReference type="SMART" id="SM00743"/>
    </source>
</evidence>
<feature type="compositionally biased region" description="Polar residues" evidence="1">
    <location>
        <begin position="2199"/>
        <end position="2214"/>
    </location>
</feature>
<dbReference type="InterPro" id="IPR055274">
    <property type="entry name" value="SWO1"/>
</dbReference>
<dbReference type="InterPro" id="IPR014002">
    <property type="entry name" value="Agenet_dom_plant"/>
</dbReference>
<reference evidence="3" key="2">
    <citation type="submission" date="2023-06" db="EMBL/GenBank/DDBJ databases">
        <authorList>
            <person name="Ma L."/>
            <person name="Liu K.-W."/>
            <person name="Li Z."/>
            <person name="Hsiao Y.-Y."/>
            <person name="Qi Y."/>
            <person name="Fu T."/>
            <person name="Tang G."/>
            <person name="Zhang D."/>
            <person name="Sun W.-H."/>
            <person name="Liu D.-K."/>
            <person name="Li Y."/>
            <person name="Chen G.-Z."/>
            <person name="Liu X.-D."/>
            <person name="Liao X.-Y."/>
            <person name="Jiang Y.-T."/>
            <person name="Yu X."/>
            <person name="Hao Y."/>
            <person name="Huang J."/>
            <person name="Zhao X.-W."/>
            <person name="Ke S."/>
            <person name="Chen Y.-Y."/>
            <person name="Wu W.-L."/>
            <person name="Hsu J.-L."/>
            <person name="Lin Y.-F."/>
            <person name="Huang M.-D."/>
            <person name="Li C.-Y."/>
            <person name="Huang L."/>
            <person name="Wang Z.-W."/>
            <person name="Zhao X."/>
            <person name="Zhong W.-Y."/>
            <person name="Peng D.-H."/>
            <person name="Ahmad S."/>
            <person name="Lan S."/>
            <person name="Zhang J.-S."/>
            <person name="Tsai W.-C."/>
            <person name="Van De Peer Y."/>
            <person name="Liu Z.-J."/>
        </authorList>
    </citation>
    <scope>NUCLEOTIDE SEQUENCE</scope>
    <source>
        <strain evidence="3">CP</strain>
        <tissue evidence="3">Leaves</tissue>
    </source>
</reference>
<dbReference type="EMBL" id="JAUJYO010000010">
    <property type="protein sequence ID" value="KAK1307148.1"/>
    <property type="molecule type" value="Genomic_DNA"/>
</dbReference>
<feature type="region of interest" description="Disordered" evidence="1">
    <location>
        <begin position="1630"/>
        <end position="1661"/>
    </location>
</feature>
<feature type="domain" description="Agenet" evidence="2">
    <location>
        <begin position="1738"/>
        <end position="1800"/>
    </location>
</feature>
<feature type="compositionally biased region" description="Polar residues" evidence="1">
    <location>
        <begin position="2093"/>
        <end position="2106"/>
    </location>
</feature>
<feature type="domain" description="Agenet" evidence="2">
    <location>
        <begin position="1818"/>
        <end position="1876"/>
    </location>
</feature>
<feature type="compositionally biased region" description="Basic and acidic residues" evidence="1">
    <location>
        <begin position="2152"/>
        <end position="2165"/>
    </location>
</feature>
<proteinExistence type="predicted"/>
<dbReference type="Pfam" id="PF05641">
    <property type="entry name" value="Agenet"/>
    <property type="match status" value="1"/>
</dbReference>
<gene>
    <name evidence="3" type="ORF">QJS10_CPA10g00909</name>
</gene>